<keyword evidence="5" id="KW-1185">Reference proteome</keyword>
<name>N1QE08_SPHMS</name>
<feature type="domain" description="Isochorismatase-like" evidence="3">
    <location>
        <begin position="37"/>
        <end position="226"/>
    </location>
</feature>
<dbReference type="SUPFAM" id="SSF52499">
    <property type="entry name" value="Isochorismatase-like hydrolases"/>
    <property type="match status" value="1"/>
</dbReference>
<evidence type="ECO:0000313" key="5">
    <source>
        <dbReference type="Proteomes" id="UP000016931"/>
    </source>
</evidence>
<dbReference type="OrthoDB" id="167809at2759"/>
<evidence type="ECO:0000313" key="4">
    <source>
        <dbReference type="EMBL" id="EMF10501.1"/>
    </source>
</evidence>
<dbReference type="PANTHER" id="PTHR43540">
    <property type="entry name" value="PEROXYUREIDOACRYLATE/UREIDOACRYLATE AMIDOHYDROLASE-RELATED"/>
    <property type="match status" value="1"/>
</dbReference>
<organism evidence="4 5">
    <name type="scientific">Sphaerulina musiva (strain SO2202)</name>
    <name type="common">Poplar stem canker fungus</name>
    <name type="synonym">Septoria musiva</name>
    <dbReference type="NCBI Taxonomy" id="692275"/>
    <lineage>
        <taxon>Eukaryota</taxon>
        <taxon>Fungi</taxon>
        <taxon>Dikarya</taxon>
        <taxon>Ascomycota</taxon>
        <taxon>Pezizomycotina</taxon>
        <taxon>Dothideomycetes</taxon>
        <taxon>Dothideomycetidae</taxon>
        <taxon>Mycosphaerellales</taxon>
        <taxon>Mycosphaerellaceae</taxon>
        <taxon>Sphaerulina</taxon>
    </lineage>
</organism>
<dbReference type="OMA" id="DAGIMGW"/>
<dbReference type="InterPro" id="IPR050272">
    <property type="entry name" value="Isochorismatase-like_hydrls"/>
</dbReference>
<proteinExistence type="inferred from homology"/>
<keyword evidence="2 4" id="KW-0378">Hydrolase</keyword>
<dbReference type="PANTHER" id="PTHR43540:SF9">
    <property type="entry name" value="FAMILY HYDROLASE, PUTATIVE (AFU_ORTHOLOGUE AFUA_2G08700)-RELATED"/>
    <property type="match status" value="1"/>
</dbReference>
<dbReference type="GO" id="GO:0016787">
    <property type="term" value="F:hydrolase activity"/>
    <property type="evidence" value="ECO:0007669"/>
    <property type="project" value="UniProtKB-KW"/>
</dbReference>
<protein>
    <submittedName>
        <fullName evidence="4">Isochorismatase hydrolase</fullName>
    </submittedName>
</protein>
<comment type="similarity">
    <text evidence="1">Belongs to the isochorismatase family.</text>
</comment>
<dbReference type="Pfam" id="PF00857">
    <property type="entry name" value="Isochorismatase"/>
    <property type="match status" value="1"/>
</dbReference>
<evidence type="ECO:0000256" key="1">
    <source>
        <dbReference type="ARBA" id="ARBA00006336"/>
    </source>
</evidence>
<dbReference type="EMBL" id="KB456267">
    <property type="protein sequence ID" value="EMF10501.1"/>
    <property type="molecule type" value="Genomic_DNA"/>
</dbReference>
<dbReference type="InterPro" id="IPR036380">
    <property type="entry name" value="Isochorismatase-like_sf"/>
</dbReference>
<accession>N1QE08</accession>
<dbReference type="GeneID" id="27905293"/>
<dbReference type="HOGENOM" id="CLU_068979_8_0_1"/>
<dbReference type="InterPro" id="IPR000868">
    <property type="entry name" value="Isochorismatase-like_dom"/>
</dbReference>
<sequence>MLMNRRKLVVIPSRCWGQLKAKPYLWPHDASLHPQTTALLVVDMQRDFCEEGGYLSHQGYDISLTRAIIPAITTLLHTCRHLEYPIYHTREGHRPDLSDLSARELFRSRNNALGLGIGDAGPLGRLLVRGEAGHDTLPELYPHVGEPVIEKPGKGAFTNTDLELLLRVKGIKNLIICGVTTDVCVHTTMREANDRGYDCVLVEDACAASTEELHTLTVLSTKAEGGVFGAVASVKDIIAGLQAPRTVRHGCSTSL</sequence>
<reference evidence="4 5" key="1">
    <citation type="journal article" date="2012" name="PLoS Pathog.">
        <title>Diverse lifestyles and strategies of plant pathogenesis encoded in the genomes of eighteen Dothideomycetes fungi.</title>
        <authorList>
            <person name="Ohm R.A."/>
            <person name="Feau N."/>
            <person name="Henrissat B."/>
            <person name="Schoch C.L."/>
            <person name="Horwitz B.A."/>
            <person name="Barry K.W."/>
            <person name="Condon B.J."/>
            <person name="Copeland A.C."/>
            <person name="Dhillon B."/>
            <person name="Glaser F."/>
            <person name="Hesse C.N."/>
            <person name="Kosti I."/>
            <person name="LaButti K."/>
            <person name="Lindquist E.A."/>
            <person name="Lucas S."/>
            <person name="Salamov A.A."/>
            <person name="Bradshaw R.E."/>
            <person name="Ciuffetti L."/>
            <person name="Hamelin R.C."/>
            <person name="Kema G.H.J."/>
            <person name="Lawrence C."/>
            <person name="Scott J.A."/>
            <person name="Spatafora J.W."/>
            <person name="Turgeon B.G."/>
            <person name="de Wit P.J.G.M."/>
            <person name="Zhong S."/>
            <person name="Goodwin S.B."/>
            <person name="Grigoriev I.V."/>
        </authorList>
    </citation>
    <scope>NUCLEOTIDE SEQUENCE [LARGE SCALE GENOMIC DNA]</scope>
    <source>
        <strain evidence="4 5">SO2202</strain>
    </source>
</reference>
<dbReference type="Proteomes" id="UP000016931">
    <property type="component" value="Unassembled WGS sequence"/>
</dbReference>
<dbReference type="Gene3D" id="3.40.50.850">
    <property type="entry name" value="Isochorismatase-like"/>
    <property type="match status" value="1"/>
</dbReference>
<dbReference type="CDD" id="cd00431">
    <property type="entry name" value="cysteine_hydrolases"/>
    <property type="match status" value="1"/>
</dbReference>
<evidence type="ECO:0000259" key="3">
    <source>
        <dbReference type="Pfam" id="PF00857"/>
    </source>
</evidence>
<evidence type="ECO:0000256" key="2">
    <source>
        <dbReference type="ARBA" id="ARBA00022801"/>
    </source>
</evidence>
<dbReference type="RefSeq" id="XP_016758622.1">
    <property type="nucleotide sequence ID" value="XM_016908156.1"/>
</dbReference>
<dbReference type="AlphaFoldDB" id="N1QE08"/>
<gene>
    <name evidence="4" type="ORF">SEPMUDRAFT_165182</name>
</gene>
<dbReference type="eggNOG" id="ENOG502QTD4">
    <property type="taxonomic scope" value="Eukaryota"/>
</dbReference>